<gene>
    <name evidence="1" type="ORF">FPZ42_05265</name>
</gene>
<proteinExistence type="predicted"/>
<evidence type="ECO:0000313" key="2">
    <source>
        <dbReference type="Proteomes" id="UP000318010"/>
    </source>
</evidence>
<dbReference type="Proteomes" id="UP000318010">
    <property type="component" value="Unassembled WGS sequence"/>
</dbReference>
<comment type="caution">
    <text evidence="1">The sequence shown here is derived from an EMBL/GenBank/DDBJ whole genome shotgun (WGS) entry which is preliminary data.</text>
</comment>
<keyword evidence="1" id="KW-0449">Lipoprotein</keyword>
<dbReference type="InterPro" id="IPR011990">
    <property type="entry name" value="TPR-like_helical_dom_sf"/>
</dbReference>
<organism evidence="1 2">
    <name type="scientific">Mucilaginibacter achroorhodeus</name>
    <dbReference type="NCBI Taxonomy" id="2599294"/>
    <lineage>
        <taxon>Bacteria</taxon>
        <taxon>Pseudomonadati</taxon>
        <taxon>Bacteroidota</taxon>
        <taxon>Sphingobacteriia</taxon>
        <taxon>Sphingobacteriales</taxon>
        <taxon>Sphingobacteriaceae</taxon>
        <taxon>Mucilaginibacter</taxon>
    </lineage>
</organism>
<dbReference type="SUPFAM" id="SSF48452">
    <property type="entry name" value="TPR-like"/>
    <property type="match status" value="1"/>
</dbReference>
<dbReference type="OrthoDB" id="9766256at2"/>
<sequence>MVQLFQLPYNKTDMKKIFSYFIVGALAVGVTSCKKALDINDNPNNPTSSTPAVTLPAGIVGTASVNNNYSQSFGYPGGFFANVYGFGGYGATVTTNYGTSDFAGPFQQSYDNAQDYQYIIDNTSGASNVYFNSIARIMKSFVFSKLVDNYNDVPYTDALKGVGNLTPKYDKAADVYTALVKELDASIAAITAGQAQPSSSAPTKVLAPADPMFGGSDHMDDWKRFANTLKLRLLVKMAAVPETASFATTELASWNSTIGIITDDALVNPGYAKQGGRLAPIYNSLAADENGNRRVTSVLPTKYVFAFYNGGKLTDEGRGGVIYRSYPNTQTNQLGQENLASTVIPPAGSTAFYTGADFNTPGLGAVKGPSQGQVIMLLAEARFIKAEAEARGLIGGGISAAKTDFEAGITASFRYLYKNQTNVVDGSKTTALTTALADYKTANPSSYLVNFDLATTAAQRLEAIITQKYIALNEISHDEAFAEFRRTTYPVSTTSTSNPITSFASIQSRATSPDKLITRVPYPQSEYNLNPSNVPQNINIYTAKVFWDLN</sequence>
<dbReference type="InterPro" id="IPR041662">
    <property type="entry name" value="SusD-like_2"/>
</dbReference>
<name>A0A563UB68_9SPHI</name>
<accession>A0A563UB68</accession>
<reference evidence="1 2" key="1">
    <citation type="submission" date="2019-07" db="EMBL/GenBank/DDBJ databases">
        <authorList>
            <person name="Kim J."/>
        </authorList>
    </citation>
    <scope>NUCLEOTIDE SEQUENCE [LARGE SCALE GENOMIC DNA]</scope>
    <source>
        <strain evidence="1 2">MJ1a</strain>
    </source>
</reference>
<dbReference type="AlphaFoldDB" id="A0A563UB68"/>
<evidence type="ECO:0000313" key="1">
    <source>
        <dbReference type="EMBL" id="TWR28621.1"/>
    </source>
</evidence>
<dbReference type="EMBL" id="VOEI01000001">
    <property type="protein sequence ID" value="TWR28621.1"/>
    <property type="molecule type" value="Genomic_DNA"/>
</dbReference>
<dbReference type="Pfam" id="PF12771">
    <property type="entry name" value="SusD-like_2"/>
    <property type="match status" value="1"/>
</dbReference>
<protein>
    <submittedName>
        <fullName evidence="1">SusD/RagB family nutrient-binding outer membrane lipoprotein</fullName>
    </submittedName>
</protein>
<dbReference type="Gene3D" id="1.25.40.390">
    <property type="match status" value="1"/>
</dbReference>
<keyword evidence="2" id="KW-1185">Reference proteome</keyword>